<dbReference type="PANTHER" id="PTHR43340:SF1">
    <property type="entry name" value="HYPOXANTHINE PHOSPHORIBOSYLTRANSFERASE"/>
    <property type="match status" value="1"/>
</dbReference>
<dbReference type="SUPFAM" id="SSF53271">
    <property type="entry name" value="PRTase-like"/>
    <property type="match status" value="1"/>
</dbReference>
<evidence type="ECO:0000313" key="7">
    <source>
        <dbReference type="Proteomes" id="UP000231179"/>
    </source>
</evidence>
<dbReference type="CDD" id="cd06223">
    <property type="entry name" value="PRTases_typeI"/>
    <property type="match status" value="1"/>
</dbReference>
<dbReference type="OrthoDB" id="9802824at2"/>
<evidence type="ECO:0000256" key="4">
    <source>
        <dbReference type="ARBA" id="ARBA00049402"/>
    </source>
</evidence>
<evidence type="ECO:0000259" key="5">
    <source>
        <dbReference type="Pfam" id="PF00156"/>
    </source>
</evidence>
<dbReference type="GO" id="GO:0004422">
    <property type="term" value="F:hypoxanthine phosphoribosyltransferase activity"/>
    <property type="evidence" value="ECO:0007669"/>
    <property type="project" value="TreeGrafter"/>
</dbReference>
<dbReference type="RefSeq" id="WP_100255189.1">
    <property type="nucleotide sequence ID" value="NZ_CP015819.1"/>
</dbReference>
<sequence length="173" mass="19662">MENQQLTTLISEEEIKAAIIKVASEYSKAYENEQLTIVADLSNTFIFVADLIRELQIDTTIQFIVRDGTQKPNSLIDLGLNESLKGKNVLIVADVYYKGNTLKRINDIVTSENPKDIKLLTLVDKKSKEREFELEINALFKIEDIYIVGYGLTHNGSYRGLKGIYSINLEEEK</sequence>
<dbReference type="InterPro" id="IPR000836">
    <property type="entry name" value="PRTase_dom"/>
</dbReference>
<dbReference type="GO" id="GO:0005829">
    <property type="term" value="C:cytosol"/>
    <property type="evidence" value="ECO:0007669"/>
    <property type="project" value="TreeGrafter"/>
</dbReference>
<dbReference type="GO" id="GO:0046100">
    <property type="term" value="P:hypoxanthine metabolic process"/>
    <property type="evidence" value="ECO:0007669"/>
    <property type="project" value="TreeGrafter"/>
</dbReference>
<dbReference type="InterPro" id="IPR029057">
    <property type="entry name" value="PRTase-like"/>
</dbReference>
<dbReference type="GO" id="GO:0000287">
    <property type="term" value="F:magnesium ion binding"/>
    <property type="evidence" value="ECO:0007669"/>
    <property type="project" value="TreeGrafter"/>
</dbReference>
<evidence type="ECO:0000256" key="3">
    <source>
        <dbReference type="ARBA" id="ARBA00048811"/>
    </source>
</evidence>
<proteinExistence type="predicted"/>
<dbReference type="GO" id="GO:0032264">
    <property type="term" value="P:IMP salvage"/>
    <property type="evidence" value="ECO:0007669"/>
    <property type="project" value="TreeGrafter"/>
</dbReference>
<dbReference type="InterPro" id="IPR050408">
    <property type="entry name" value="HGPRT"/>
</dbReference>
<dbReference type="Proteomes" id="UP000231179">
    <property type="component" value="Chromosome"/>
</dbReference>
<evidence type="ECO:0000256" key="2">
    <source>
        <dbReference type="ARBA" id="ARBA00022099"/>
    </source>
</evidence>
<comment type="catalytic activity">
    <reaction evidence="4">
        <text>IMP + diphosphate = hypoxanthine + 5-phospho-alpha-D-ribose 1-diphosphate</text>
        <dbReference type="Rhea" id="RHEA:17973"/>
        <dbReference type="ChEBI" id="CHEBI:17368"/>
        <dbReference type="ChEBI" id="CHEBI:33019"/>
        <dbReference type="ChEBI" id="CHEBI:58017"/>
        <dbReference type="ChEBI" id="CHEBI:58053"/>
        <dbReference type="EC" id="2.4.2.8"/>
    </reaction>
    <physiologicalReaction direction="right-to-left" evidence="4">
        <dbReference type="Rhea" id="RHEA:17975"/>
    </physiologicalReaction>
</comment>
<keyword evidence="6" id="KW-0328">Glycosyltransferase</keyword>
<feature type="domain" description="Phosphoribosyltransferase" evidence="5">
    <location>
        <begin position="13"/>
        <end position="151"/>
    </location>
</feature>
<evidence type="ECO:0000313" key="6">
    <source>
        <dbReference type="EMBL" id="ATX71664.1"/>
    </source>
</evidence>
<keyword evidence="7" id="KW-1185">Reference proteome</keyword>
<dbReference type="Pfam" id="PF00156">
    <property type="entry name" value="Pribosyltran"/>
    <property type="match status" value="1"/>
</dbReference>
<gene>
    <name evidence="6" type="primary">hprT</name>
    <name evidence="6" type="ORF">SCLAR_v1c13660</name>
</gene>
<keyword evidence="6" id="KW-0808">Transferase</keyword>
<evidence type="ECO:0000256" key="1">
    <source>
        <dbReference type="ARBA" id="ARBA00004676"/>
    </source>
</evidence>
<dbReference type="AlphaFoldDB" id="A0A2K8KP60"/>
<dbReference type="Gene3D" id="3.40.50.2020">
    <property type="match status" value="1"/>
</dbReference>
<organism evidence="6 7">
    <name type="scientific">Spiroplasma clarkii</name>
    <dbReference type="NCBI Taxonomy" id="2139"/>
    <lineage>
        <taxon>Bacteria</taxon>
        <taxon>Bacillati</taxon>
        <taxon>Mycoplasmatota</taxon>
        <taxon>Mollicutes</taxon>
        <taxon>Entomoplasmatales</taxon>
        <taxon>Spiroplasmataceae</taxon>
        <taxon>Spiroplasma</taxon>
    </lineage>
</organism>
<comment type="pathway">
    <text evidence="1">Purine metabolism; GMP biosynthesis via salvage pathway; GMP from guanine: step 1/1.</text>
</comment>
<dbReference type="GO" id="GO:0032263">
    <property type="term" value="P:GMP salvage"/>
    <property type="evidence" value="ECO:0007669"/>
    <property type="project" value="TreeGrafter"/>
</dbReference>
<comment type="catalytic activity">
    <reaction evidence="3">
        <text>GMP + diphosphate = guanine + 5-phospho-alpha-D-ribose 1-diphosphate</text>
        <dbReference type="Rhea" id="RHEA:25424"/>
        <dbReference type="ChEBI" id="CHEBI:16235"/>
        <dbReference type="ChEBI" id="CHEBI:33019"/>
        <dbReference type="ChEBI" id="CHEBI:58017"/>
        <dbReference type="ChEBI" id="CHEBI:58115"/>
        <dbReference type="EC" id="2.4.2.8"/>
    </reaction>
    <physiologicalReaction direction="right-to-left" evidence="3">
        <dbReference type="Rhea" id="RHEA:25426"/>
    </physiologicalReaction>
</comment>
<reference evidence="6 7" key="1">
    <citation type="submission" date="2017-11" db="EMBL/GenBank/DDBJ databases">
        <title>Complete genome sequence of Spiroplasma clarkii CN-5 (DSM 19994).</title>
        <authorList>
            <person name="Tsai Y.-M."/>
            <person name="Chang A."/>
            <person name="Lo W.-S."/>
            <person name="Kuo C.-H."/>
        </authorList>
    </citation>
    <scope>NUCLEOTIDE SEQUENCE [LARGE SCALE GENOMIC DNA]</scope>
    <source>
        <strain evidence="6 7">CN-5</strain>
    </source>
</reference>
<dbReference type="PANTHER" id="PTHR43340">
    <property type="entry name" value="HYPOXANTHINE-GUANINE PHOSPHORIBOSYLTRANSFERASE"/>
    <property type="match status" value="1"/>
</dbReference>
<dbReference type="GO" id="GO:0006178">
    <property type="term" value="P:guanine salvage"/>
    <property type="evidence" value="ECO:0007669"/>
    <property type="project" value="TreeGrafter"/>
</dbReference>
<protein>
    <recommendedName>
        <fullName evidence="2">Hypoxanthine-guanine phosphoribosyltransferase</fullName>
    </recommendedName>
</protein>
<accession>A0A2K8KP60</accession>
<name>A0A2K8KP60_9MOLU</name>
<dbReference type="EMBL" id="CP024870">
    <property type="protein sequence ID" value="ATX71664.1"/>
    <property type="molecule type" value="Genomic_DNA"/>
</dbReference>